<dbReference type="AlphaFoldDB" id="A0A9D4ZGX0"/>
<reference evidence="2" key="1">
    <citation type="submission" date="2021-01" db="EMBL/GenBank/DDBJ databases">
        <title>Adiantum capillus-veneris genome.</title>
        <authorList>
            <person name="Fang Y."/>
            <person name="Liao Q."/>
        </authorList>
    </citation>
    <scope>NUCLEOTIDE SEQUENCE</scope>
    <source>
        <strain evidence="2">H3</strain>
        <tissue evidence="2">Leaf</tissue>
    </source>
</reference>
<comment type="caution">
    <text evidence="2">The sequence shown here is derived from an EMBL/GenBank/DDBJ whole genome shotgun (WGS) entry which is preliminary data.</text>
</comment>
<accession>A0A9D4ZGX0</accession>
<gene>
    <name evidence="2" type="ORF">GOP47_0012866</name>
</gene>
<organism evidence="2 3">
    <name type="scientific">Adiantum capillus-veneris</name>
    <name type="common">Maidenhair fern</name>
    <dbReference type="NCBI Taxonomy" id="13818"/>
    <lineage>
        <taxon>Eukaryota</taxon>
        <taxon>Viridiplantae</taxon>
        <taxon>Streptophyta</taxon>
        <taxon>Embryophyta</taxon>
        <taxon>Tracheophyta</taxon>
        <taxon>Polypodiopsida</taxon>
        <taxon>Polypodiidae</taxon>
        <taxon>Polypodiales</taxon>
        <taxon>Pteridineae</taxon>
        <taxon>Pteridaceae</taxon>
        <taxon>Vittarioideae</taxon>
        <taxon>Adiantum</taxon>
    </lineage>
</organism>
<protein>
    <submittedName>
        <fullName evidence="2">Uncharacterized protein</fullName>
    </submittedName>
</protein>
<proteinExistence type="predicted"/>
<keyword evidence="3" id="KW-1185">Reference proteome</keyword>
<dbReference type="EMBL" id="JABFUD020000012">
    <property type="protein sequence ID" value="KAI5072760.1"/>
    <property type="molecule type" value="Genomic_DNA"/>
</dbReference>
<evidence type="ECO:0000256" key="1">
    <source>
        <dbReference type="SAM" id="MobiDB-lite"/>
    </source>
</evidence>
<feature type="region of interest" description="Disordered" evidence="1">
    <location>
        <begin position="1"/>
        <end position="118"/>
    </location>
</feature>
<evidence type="ECO:0000313" key="3">
    <source>
        <dbReference type="Proteomes" id="UP000886520"/>
    </source>
</evidence>
<dbReference type="Proteomes" id="UP000886520">
    <property type="component" value="Chromosome 12"/>
</dbReference>
<evidence type="ECO:0000313" key="2">
    <source>
        <dbReference type="EMBL" id="KAI5072760.1"/>
    </source>
</evidence>
<sequence length="118" mass="13093">MDDIEDSQHMGNFKGKELEEDADDFQSDRDDEEAGDYEWTLMEDEDIEEDKDGQEDKEECGEEEGGASNTKEGSADLTSLGLGDTPPSPPLEKDNIDVEDSQIVDTKEVHVADTNTFS</sequence>
<name>A0A9D4ZGX0_ADICA</name>
<feature type="compositionally biased region" description="Acidic residues" evidence="1">
    <location>
        <begin position="18"/>
        <end position="65"/>
    </location>
</feature>